<organism evidence="2 3">
    <name type="scientific">Paraburkholderia pallida</name>
    <dbReference type="NCBI Taxonomy" id="2547399"/>
    <lineage>
        <taxon>Bacteria</taxon>
        <taxon>Pseudomonadati</taxon>
        <taxon>Pseudomonadota</taxon>
        <taxon>Betaproteobacteria</taxon>
        <taxon>Burkholderiales</taxon>
        <taxon>Burkholderiaceae</taxon>
        <taxon>Paraburkholderia</taxon>
    </lineage>
</organism>
<evidence type="ECO:0000313" key="2">
    <source>
        <dbReference type="EMBL" id="QBQ98485.1"/>
    </source>
</evidence>
<feature type="signal peptide" evidence="1">
    <location>
        <begin position="1"/>
        <end position="20"/>
    </location>
</feature>
<dbReference type="KEGG" id="ppai:E1956_03430"/>
<proteinExistence type="predicted"/>
<dbReference type="EMBL" id="CP038148">
    <property type="protein sequence ID" value="QBQ98485.1"/>
    <property type="molecule type" value="Genomic_DNA"/>
</dbReference>
<protein>
    <submittedName>
        <fullName evidence="2">Histidine phosphatase family protein</fullName>
    </submittedName>
</protein>
<reference evidence="2 3" key="1">
    <citation type="submission" date="2019-03" db="EMBL/GenBank/DDBJ databases">
        <title>Paraburkholderia sp. 7MH5, isolated from subtropical forest soil.</title>
        <authorList>
            <person name="Gao Z.-H."/>
            <person name="Qiu L.-H."/>
        </authorList>
    </citation>
    <scope>NUCLEOTIDE SEQUENCE [LARGE SCALE GENOMIC DNA]</scope>
    <source>
        <strain evidence="2 3">7MH5</strain>
    </source>
</reference>
<evidence type="ECO:0000256" key="1">
    <source>
        <dbReference type="SAM" id="SignalP"/>
    </source>
</evidence>
<gene>
    <name evidence="2" type="ORF">E1956_03430</name>
</gene>
<feature type="chain" id="PRO_5020449537" evidence="1">
    <location>
        <begin position="21"/>
        <end position="209"/>
    </location>
</feature>
<sequence>MTLLAAATGGALASAGTAHAAGTQDIETLVFVRHGEKPAAGLGQLDCKGLNRALALPAVIAAKYGKPDAIYAPDPSGRKDDGGQTYYYVRPLATVEPTAIQFGLPIQTPYGYAQTDALEKALLDPAWRNRTVLVGWEHREIETLVRKIVAEHGGQASDVPKWKSADFDSIYVVRIDWSGATPSARFSHDREGLDGRSDECPCAALPASQ</sequence>
<evidence type="ECO:0000313" key="3">
    <source>
        <dbReference type="Proteomes" id="UP000295727"/>
    </source>
</evidence>
<dbReference type="Proteomes" id="UP000295727">
    <property type="component" value="Chromosome 1"/>
</dbReference>
<keyword evidence="1" id="KW-0732">Signal</keyword>
<keyword evidence="3" id="KW-1185">Reference proteome</keyword>
<dbReference type="AlphaFoldDB" id="A0A4P7CRN6"/>
<name>A0A4P7CRN6_9BURK</name>
<accession>A0A4P7CRN6</accession>
<dbReference type="OrthoDB" id="7001291at2"/>